<proteinExistence type="predicted"/>
<keyword evidence="2" id="KW-1185">Reference proteome</keyword>
<dbReference type="RefSeq" id="WP_096433847.1">
    <property type="nucleotide sequence ID" value="NZ_NTJD01000007.1"/>
</dbReference>
<organism evidence="1 2">
    <name type="scientific">Pseudothioclava arenosa</name>
    <dbReference type="NCBI Taxonomy" id="1795308"/>
    <lineage>
        <taxon>Bacteria</taxon>
        <taxon>Pseudomonadati</taxon>
        <taxon>Pseudomonadota</taxon>
        <taxon>Alphaproteobacteria</taxon>
        <taxon>Rhodobacterales</taxon>
        <taxon>Paracoccaceae</taxon>
        <taxon>Pseudothioclava</taxon>
    </lineage>
</organism>
<evidence type="ECO:0000313" key="1">
    <source>
        <dbReference type="EMBL" id="PCD76198.1"/>
    </source>
</evidence>
<gene>
    <name evidence="1" type="ORF">CLN94_10245</name>
</gene>
<dbReference type="AlphaFoldDB" id="A0A2A4CPI6"/>
<evidence type="ECO:0000313" key="2">
    <source>
        <dbReference type="Proteomes" id="UP000243507"/>
    </source>
</evidence>
<dbReference type="OrthoDB" id="7779256at2"/>
<dbReference type="Proteomes" id="UP000243507">
    <property type="component" value="Unassembled WGS sequence"/>
</dbReference>
<name>A0A2A4CPI6_9RHOB</name>
<protein>
    <submittedName>
        <fullName evidence="1">Uncharacterized protein</fullName>
    </submittedName>
</protein>
<accession>A0A2A4CPI6</accession>
<comment type="caution">
    <text evidence="1">The sequence shown here is derived from an EMBL/GenBank/DDBJ whole genome shotgun (WGS) entry which is preliminary data.</text>
</comment>
<reference evidence="1 2" key="1">
    <citation type="submission" date="2017-09" db="EMBL/GenBank/DDBJ databases">
        <title>A multilocus sequence analysis scheme for characterization of bacteria in the genus Thioclava.</title>
        <authorList>
            <person name="Liu Y."/>
            <person name="Shao Z."/>
        </authorList>
    </citation>
    <scope>NUCLEOTIDE SEQUENCE [LARGE SCALE GENOMIC DNA]</scope>
    <source>
        <strain evidence="1 2">CAU 1312</strain>
    </source>
</reference>
<sequence length="76" mass="7460">MRALIPILALGVVASCGGDTEGDYPALLPQAQILGTPAPETSATGDLSARAAALRARAAGLRGPVIPPGSLPASVE</sequence>
<dbReference type="EMBL" id="NTJD01000007">
    <property type="protein sequence ID" value="PCD76198.1"/>
    <property type="molecule type" value="Genomic_DNA"/>
</dbReference>
<dbReference type="PROSITE" id="PS51257">
    <property type="entry name" value="PROKAR_LIPOPROTEIN"/>
    <property type="match status" value="1"/>
</dbReference>